<evidence type="ECO:0000259" key="4">
    <source>
        <dbReference type="Pfam" id="PF08450"/>
    </source>
</evidence>
<protein>
    <submittedName>
        <fullName evidence="5">Putative gluconolactonase</fullName>
    </submittedName>
</protein>
<dbReference type="Pfam" id="PF08450">
    <property type="entry name" value="SGL"/>
    <property type="match status" value="1"/>
</dbReference>
<name>A0A212L5Y8_9HYPH</name>
<evidence type="ECO:0000313" key="5">
    <source>
        <dbReference type="EMBL" id="SCM72946.1"/>
    </source>
</evidence>
<gene>
    <name evidence="5" type="ORF">KL86PLE_100770</name>
</gene>
<keyword evidence="3" id="KW-0862">Zinc</keyword>
<dbReference type="InterPro" id="IPR005511">
    <property type="entry name" value="SMP-30"/>
</dbReference>
<dbReference type="InterPro" id="IPR013658">
    <property type="entry name" value="SGL"/>
</dbReference>
<proteinExistence type="predicted"/>
<dbReference type="PRINTS" id="PR01790">
    <property type="entry name" value="SMP30FAMILY"/>
</dbReference>
<accession>A0A212L5Y8</accession>
<dbReference type="RefSeq" id="WP_288199390.1">
    <property type="nucleotide sequence ID" value="NZ_LT608334.1"/>
</dbReference>
<reference evidence="5" key="1">
    <citation type="submission" date="2016-08" db="EMBL/GenBank/DDBJ databases">
        <authorList>
            <person name="Seilhamer J.J."/>
        </authorList>
    </citation>
    <scope>NUCLEOTIDE SEQUENCE</scope>
    <source>
        <strain evidence="5">86</strain>
    </source>
</reference>
<organism evidence="5">
    <name type="scientific">uncultured Pleomorphomonas sp</name>
    <dbReference type="NCBI Taxonomy" id="442121"/>
    <lineage>
        <taxon>Bacteria</taxon>
        <taxon>Pseudomonadati</taxon>
        <taxon>Pseudomonadota</taxon>
        <taxon>Alphaproteobacteria</taxon>
        <taxon>Hyphomicrobiales</taxon>
        <taxon>Pleomorphomonadaceae</taxon>
        <taxon>Pleomorphomonas</taxon>
        <taxon>environmental samples</taxon>
    </lineage>
</organism>
<evidence type="ECO:0000256" key="3">
    <source>
        <dbReference type="PIRSR" id="PIRSR605511-2"/>
    </source>
</evidence>
<dbReference type="EMBL" id="FMJD01000002">
    <property type="protein sequence ID" value="SCM72946.1"/>
    <property type="molecule type" value="Genomic_DNA"/>
</dbReference>
<evidence type="ECO:0000256" key="1">
    <source>
        <dbReference type="ARBA" id="ARBA00022801"/>
    </source>
</evidence>
<feature type="domain" description="SMP-30/Gluconolactonase/LRE-like region" evidence="4">
    <location>
        <begin position="31"/>
        <end position="287"/>
    </location>
</feature>
<comment type="cofactor">
    <cofactor evidence="3">
        <name>Zn(2+)</name>
        <dbReference type="ChEBI" id="CHEBI:29105"/>
    </cofactor>
    <text evidence="3">Binds 1 divalent metal cation per subunit.</text>
</comment>
<dbReference type="InterPro" id="IPR051262">
    <property type="entry name" value="SMP-30/CGR1_Lactonase"/>
</dbReference>
<dbReference type="SUPFAM" id="SSF63829">
    <property type="entry name" value="Calcium-dependent phosphotriesterase"/>
    <property type="match status" value="1"/>
</dbReference>
<dbReference type="GO" id="GO:0016787">
    <property type="term" value="F:hydrolase activity"/>
    <property type="evidence" value="ECO:0007669"/>
    <property type="project" value="UniProtKB-KW"/>
</dbReference>
<feature type="binding site" evidence="3">
    <location>
        <position position="33"/>
    </location>
    <ligand>
        <name>a divalent metal cation</name>
        <dbReference type="ChEBI" id="CHEBI:60240"/>
    </ligand>
</feature>
<dbReference type="GO" id="GO:0046872">
    <property type="term" value="F:metal ion binding"/>
    <property type="evidence" value="ECO:0007669"/>
    <property type="project" value="UniProtKB-KW"/>
</dbReference>
<keyword evidence="1" id="KW-0378">Hydrolase</keyword>
<dbReference type="Gene3D" id="2.120.10.30">
    <property type="entry name" value="TolB, C-terminal domain"/>
    <property type="match status" value="1"/>
</dbReference>
<feature type="binding site" evidence="3">
    <location>
        <position position="119"/>
    </location>
    <ligand>
        <name>substrate</name>
    </ligand>
</feature>
<dbReference type="PANTHER" id="PTHR47572">
    <property type="entry name" value="LIPOPROTEIN-RELATED"/>
    <property type="match status" value="1"/>
</dbReference>
<dbReference type="AlphaFoldDB" id="A0A212L5Y8"/>
<dbReference type="PANTHER" id="PTHR47572:SF4">
    <property type="entry name" value="LACTONASE DRP35"/>
    <property type="match status" value="1"/>
</dbReference>
<dbReference type="InterPro" id="IPR011042">
    <property type="entry name" value="6-blade_b-propeller_TolB-like"/>
</dbReference>
<evidence type="ECO:0000256" key="2">
    <source>
        <dbReference type="PIRSR" id="PIRSR605511-1"/>
    </source>
</evidence>
<feature type="active site" description="Proton donor/acceptor" evidence="2">
    <location>
        <position position="232"/>
    </location>
</feature>
<feature type="binding site" evidence="3">
    <location>
        <position position="232"/>
    </location>
    <ligand>
        <name>a divalent metal cation</name>
        <dbReference type="ChEBI" id="CHEBI:60240"/>
    </ligand>
</feature>
<sequence>MSAFLSSTDGVAAGFLRPDSVLRRLASPAVWAEGPVWLPAEDAVVFSDVKGNRMFRWSRDGGVSVFRDPANFANGNALDRDGRLVTCEHGRRGVSRTEPDGRVHMLVDRFDGRRLNSPNDVAVKSDGSIWFTDPPYGITGDAEGFRSESQVIGCWVYRFDPETGEVDAVATDVQRPNGLAFSPDERRLYVADMSVVDFPTKGRRHLAAYDVVDGRRLANPRVVAVVEPGIPDGFTVDAAGNLYCSFEAGVMVIAPDGRRLGVIAVPERVSNCTFGGPDQDELFITATTSLYHIRLAARGVQYGHLLEGR</sequence>
<feature type="binding site" evidence="3">
    <location>
        <position position="177"/>
    </location>
    <ligand>
        <name>a divalent metal cation</name>
        <dbReference type="ChEBI" id="CHEBI:60240"/>
    </ligand>
</feature>
<keyword evidence="3" id="KW-0479">Metal-binding</keyword>